<name>A0A354M152_9BACT</name>
<keyword evidence="1" id="KW-0472">Membrane</keyword>
<feature type="transmembrane region" description="Helical" evidence="1">
    <location>
        <begin position="44"/>
        <end position="65"/>
    </location>
</feature>
<evidence type="ECO:0000256" key="1">
    <source>
        <dbReference type="SAM" id="Phobius"/>
    </source>
</evidence>
<sequence length="410" mass="46464">MNNKDFEHLIQEKLKDHETEVPVGLWESIEKELPRKKVFSLPVFIRYAAACIIVAVCSVTAYLFLEQSDKIQIVQNQHSAIPQQQPPKTEEPNIQEAKVSLPHKPLITQSKTTTEKEKNVQKELSENVVINEFITQQPNNQGKEEKLSKTFPSVVKKANNEQKRHPDNISEEEYNRKLKEFEQAGQKEVLTETNFNSQKRNGFSLGLLAANALPGSKNTNNQPLTRSSSIMGDELSLFSTPEPLKFTHKTPISVGLTIEKHLGKHWGVESGIVYTLLRSDYKTQSLSQEGKQELHYIGIPLQAIYRFARAGNFSFYAAAGPKIDFNVSGRRTETARNGIASSNGTEDIRDKKPQWSLQLRAGAAYAFIPQLELYAEPSMAYYINNKSDIPDLWKDKPLNFIFQVGLRTNF</sequence>
<evidence type="ECO:0000313" key="3">
    <source>
        <dbReference type="EMBL" id="HBJ08241.1"/>
    </source>
</evidence>
<gene>
    <name evidence="3" type="ORF">DDY73_04490</name>
</gene>
<dbReference type="Pfam" id="PF13568">
    <property type="entry name" value="OMP_b-brl_2"/>
    <property type="match status" value="1"/>
</dbReference>
<feature type="domain" description="Outer membrane protein beta-barrel" evidence="2">
    <location>
        <begin position="246"/>
        <end position="373"/>
    </location>
</feature>
<proteinExistence type="predicted"/>
<evidence type="ECO:0000259" key="2">
    <source>
        <dbReference type="Pfam" id="PF13568"/>
    </source>
</evidence>
<dbReference type="EMBL" id="DNWC01000059">
    <property type="protein sequence ID" value="HBJ08241.1"/>
    <property type="molecule type" value="Genomic_DNA"/>
</dbReference>
<organism evidence="3 4">
    <name type="scientific">Coprobacter fastidiosus</name>
    <dbReference type="NCBI Taxonomy" id="1099853"/>
    <lineage>
        <taxon>Bacteria</taxon>
        <taxon>Pseudomonadati</taxon>
        <taxon>Bacteroidota</taxon>
        <taxon>Bacteroidia</taxon>
        <taxon>Bacteroidales</taxon>
        <taxon>Barnesiellaceae</taxon>
        <taxon>Coprobacter</taxon>
    </lineage>
</organism>
<dbReference type="Gene3D" id="2.40.160.20">
    <property type="match status" value="1"/>
</dbReference>
<dbReference type="Proteomes" id="UP000262954">
    <property type="component" value="Unassembled WGS sequence"/>
</dbReference>
<comment type="caution">
    <text evidence="3">The sequence shown here is derived from an EMBL/GenBank/DDBJ whole genome shotgun (WGS) entry which is preliminary data.</text>
</comment>
<evidence type="ECO:0000313" key="4">
    <source>
        <dbReference type="Proteomes" id="UP000262954"/>
    </source>
</evidence>
<accession>A0A354M152</accession>
<dbReference type="SUPFAM" id="SSF56925">
    <property type="entry name" value="OMPA-like"/>
    <property type="match status" value="1"/>
</dbReference>
<reference evidence="3 4" key="1">
    <citation type="journal article" date="2018" name="Nat. Biotechnol.">
        <title>A standardized bacterial taxonomy based on genome phylogeny substantially revises the tree of life.</title>
        <authorList>
            <person name="Parks D.H."/>
            <person name="Chuvochina M."/>
            <person name="Waite D.W."/>
            <person name="Rinke C."/>
            <person name="Skarshewski A."/>
            <person name="Chaumeil P.A."/>
            <person name="Hugenholtz P."/>
        </authorList>
    </citation>
    <scope>NUCLEOTIDE SEQUENCE [LARGE SCALE GENOMIC DNA]</scope>
    <source>
        <strain evidence="3">UBA11482</strain>
    </source>
</reference>
<dbReference type="InterPro" id="IPR025665">
    <property type="entry name" value="Beta-barrel_OMP_2"/>
</dbReference>
<dbReference type="AlphaFoldDB" id="A0A354M152"/>
<protein>
    <recommendedName>
        <fullName evidence="2">Outer membrane protein beta-barrel domain-containing protein</fullName>
    </recommendedName>
</protein>
<dbReference type="InterPro" id="IPR011250">
    <property type="entry name" value="OMP/PagP_B-barrel"/>
</dbReference>
<keyword evidence="1" id="KW-1133">Transmembrane helix</keyword>
<keyword evidence="1" id="KW-0812">Transmembrane</keyword>